<dbReference type="PANTHER" id="PTHR30055">
    <property type="entry name" value="HTH-TYPE TRANSCRIPTIONAL REGULATOR RUTR"/>
    <property type="match status" value="1"/>
</dbReference>
<keyword evidence="5" id="KW-1185">Reference proteome</keyword>
<dbReference type="GO" id="GO:0000976">
    <property type="term" value="F:transcription cis-regulatory region binding"/>
    <property type="evidence" value="ECO:0007669"/>
    <property type="project" value="TreeGrafter"/>
</dbReference>
<evidence type="ECO:0000259" key="3">
    <source>
        <dbReference type="PROSITE" id="PS50977"/>
    </source>
</evidence>
<feature type="domain" description="HTH tetR-type" evidence="3">
    <location>
        <begin position="9"/>
        <end position="69"/>
    </location>
</feature>
<keyword evidence="1 2" id="KW-0238">DNA-binding</keyword>
<dbReference type="PRINTS" id="PR00455">
    <property type="entry name" value="HTHTETR"/>
</dbReference>
<accession>A0A1H6EDD8</accession>
<dbReference type="Proteomes" id="UP000236732">
    <property type="component" value="Unassembled WGS sequence"/>
</dbReference>
<dbReference type="Pfam" id="PF14246">
    <property type="entry name" value="TetR_C_7"/>
    <property type="match status" value="1"/>
</dbReference>
<protein>
    <submittedName>
        <fullName evidence="4">DNA-binding transcriptional regulator, AcrR family</fullName>
    </submittedName>
</protein>
<dbReference type="InterPro" id="IPR039536">
    <property type="entry name" value="TetR_C_Proteobacteria"/>
</dbReference>
<reference evidence="4 5" key="1">
    <citation type="submission" date="2016-10" db="EMBL/GenBank/DDBJ databases">
        <authorList>
            <person name="de Groot N.N."/>
        </authorList>
    </citation>
    <scope>NUCLEOTIDE SEQUENCE [LARGE SCALE GENOMIC DNA]</scope>
    <source>
        <strain evidence="4 5">CGMCC 4.7037</strain>
    </source>
</reference>
<name>A0A1H6EDD8_9ACTN</name>
<dbReference type="InterPro" id="IPR001647">
    <property type="entry name" value="HTH_TetR"/>
</dbReference>
<proteinExistence type="predicted"/>
<dbReference type="Gene3D" id="1.10.357.10">
    <property type="entry name" value="Tetracycline Repressor, domain 2"/>
    <property type="match status" value="1"/>
</dbReference>
<dbReference type="Gene3D" id="1.10.10.60">
    <property type="entry name" value="Homeodomain-like"/>
    <property type="match status" value="1"/>
</dbReference>
<dbReference type="GO" id="GO:0003700">
    <property type="term" value="F:DNA-binding transcription factor activity"/>
    <property type="evidence" value="ECO:0007669"/>
    <property type="project" value="TreeGrafter"/>
</dbReference>
<sequence length="219" mass="23212">MSAAKPGDAPARQRILHAAFSAFTEAGYSQTSTLEIAKRARVSKRELYALVGNKQELLAACIRERAQRLQAPAGLPEPHDRQSLEHALVTLGTRLLSETTHPTVIAVYRLAIAEAVRAPEVAHALDSLGRQSGRAAVTAIMVKAQERGLLSGTASQLAEQFAALLWGDLMISLLLRTVDPPDSSGIARQARGAAAAFLRLHPDGTPASAAETPFPRAGA</sequence>
<dbReference type="SUPFAM" id="SSF48498">
    <property type="entry name" value="Tetracyclin repressor-like, C-terminal domain"/>
    <property type="match status" value="1"/>
</dbReference>
<dbReference type="Pfam" id="PF00440">
    <property type="entry name" value="TetR_N"/>
    <property type="match status" value="1"/>
</dbReference>
<dbReference type="InterPro" id="IPR050109">
    <property type="entry name" value="HTH-type_TetR-like_transc_reg"/>
</dbReference>
<dbReference type="InterPro" id="IPR036271">
    <property type="entry name" value="Tet_transcr_reg_TetR-rel_C_sf"/>
</dbReference>
<organism evidence="4 5">
    <name type="scientific">Nonomuraea solani</name>
    <dbReference type="NCBI Taxonomy" id="1144553"/>
    <lineage>
        <taxon>Bacteria</taxon>
        <taxon>Bacillati</taxon>
        <taxon>Actinomycetota</taxon>
        <taxon>Actinomycetes</taxon>
        <taxon>Streptosporangiales</taxon>
        <taxon>Streptosporangiaceae</taxon>
        <taxon>Nonomuraea</taxon>
    </lineage>
</organism>
<dbReference type="PROSITE" id="PS50977">
    <property type="entry name" value="HTH_TETR_2"/>
    <property type="match status" value="1"/>
</dbReference>
<dbReference type="PANTHER" id="PTHR30055:SF146">
    <property type="entry name" value="HTH-TYPE TRANSCRIPTIONAL DUAL REGULATOR CECR"/>
    <property type="match status" value="1"/>
</dbReference>
<gene>
    <name evidence="4" type="ORF">SAMN05444920_109170</name>
</gene>
<evidence type="ECO:0000256" key="1">
    <source>
        <dbReference type="ARBA" id="ARBA00023125"/>
    </source>
</evidence>
<dbReference type="SUPFAM" id="SSF46689">
    <property type="entry name" value="Homeodomain-like"/>
    <property type="match status" value="1"/>
</dbReference>
<feature type="DNA-binding region" description="H-T-H motif" evidence="2">
    <location>
        <begin position="32"/>
        <end position="51"/>
    </location>
</feature>
<evidence type="ECO:0000313" key="4">
    <source>
        <dbReference type="EMBL" id="SEG95820.1"/>
    </source>
</evidence>
<dbReference type="InterPro" id="IPR009057">
    <property type="entry name" value="Homeodomain-like_sf"/>
</dbReference>
<evidence type="ECO:0000313" key="5">
    <source>
        <dbReference type="Proteomes" id="UP000236732"/>
    </source>
</evidence>
<dbReference type="EMBL" id="FNVT01000009">
    <property type="protein sequence ID" value="SEG95820.1"/>
    <property type="molecule type" value="Genomic_DNA"/>
</dbReference>
<dbReference type="RefSeq" id="WP_200824328.1">
    <property type="nucleotide sequence ID" value="NZ_FNVT01000009.1"/>
</dbReference>
<dbReference type="AlphaFoldDB" id="A0A1H6EDD8"/>
<evidence type="ECO:0000256" key="2">
    <source>
        <dbReference type="PROSITE-ProRule" id="PRU00335"/>
    </source>
</evidence>